<evidence type="ECO:0000313" key="8">
    <source>
        <dbReference type="EMBL" id="MBM9465713.1"/>
    </source>
</evidence>
<evidence type="ECO:0000256" key="6">
    <source>
        <dbReference type="ARBA" id="ARBA00034078"/>
    </source>
</evidence>
<dbReference type="InterPro" id="IPR001041">
    <property type="entry name" value="2Fe-2S_ferredoxin-type"/>
</dbReference>
<evidence type="ECO:0000259" key="7">
    <source>
        <dbReference type="PROSITE" id="PS51085"/>
    </source>
</evidence>
<dbReference type="GO" id="GO:0005829">
    <property type="term" value="C:cytosol"/>
    <property type="evidence" value="ECO:0007669"/>
    <property type="project" value="TreeGrafter"/>
</dbReference>
<dbReference type="PANTHER" id="PTHR23426:SF65">
    <property type="entry name" value="FERREDOXIN-2, MITOCHONDRIAL"/>
    <property type="match status" value="1"/>
</dbReference>
<dbReference type="RefSeq" id="WP_205258670.1">
    <property type="nucleotide sequence ID" value="NZ_JAERWK010000001.1"/>
</dbReference>
<keyword evidence="4" id="KW-0408">Iron</keyword>
<keyword evidence="3" id="KW-0479">Metal-binding</keyword>
<evidence type="ECO:0000256" key="2">
    <source>
        <dbReference type="ARBA" id="ARBA00022714"/>
    </source>
</evidence>
<keyword evidence="9" id="KW-1185">Reference proteome</keyword>
<evidence type="ECO:0000256" key="1">
    <source>
        <dbReference type="ARBA" id="ARBA00010914"/>
    </source>
</evidence>
<name>A0A939BUN7_9ACTN</name>
<feature type="domain" description="2Fe-2S ferredoxin-type" evidence="7">
    <location>
        <begin position="2"/>
        <end position="106"/>
    </location>
</feature>
<dbReference type="AlphaFoldDB" id="A0A939BUN7"/>
<proteinExistence type="inferred from homology"/>
<dbReference type="PANTHER" id="PTHR23426">
    <property type="entry name" value="FERREDOXIN/ADRENODOXIN"/>
    <property type="match status" value="1"/>
</dbReference>
<dbReference type="Proteomes" id="UP000663792">
    <property type="component" value="Unassembled WGS sequence"/>
</dbReference>
<keyword evidence="5" id="KW-0411">Iron-sulfur</keyword>
<dbReference type="PRINTS" id="PR00355">
    <property type="entry name" value="ADRENODOXIN"/>
</dbReference>
<sequence length="107" mass="11587">MPSIFFVEPDGTEQQVDVEPGTSVMMAAQQHGIEGIVADCGGACSCATCHVYVEERLQGRFAPVGSFEDELLDTTACERLPNSRLSCQLTMSDETDGVRIEVPESQM</sequence>
<evidence type="ECO:0000313" key="9">
    <source>
        <dbReference type="Proteomes" id="UP000663792"/>
    </source>
</evidence>
<dbReference type="GO" id="GO:0046872">
    <property type="term" value="F:metal ion binding"/>
    <property type="evidence" value="ECO:0007669"/>
    <property type="project" value="UniProtKB-KW"/>
</dbReference>
<comment type="cofactor">
    <cofactor evidence="6">
        <name>[2Fe-2S] cluster</name>
        <dbReference type="ChEBI" id="CHEBI:190135"/>
    </cofactor>
</comment>
<dbReference type="PROSITE" id="PS51085">
    <property type="entry name" value="2FE2S_FER_2"/>
    <property type="match status" value="1"/>
</dbReference>
<keyword evidence="2" id="KW-0001">2Fe-2S</keyword>
<gene>
    <name evidence="8" type="ORF">JL106_00285</name>
</gene>
<dbReference type="SUPFAM" id="SSF54292">
    <property type="entry name" value="2Fe-2S ferredoxin-like"/>
    <property type="match status" value="1"/>
</dbReference>
<dbReference type="InterPro" id="IPR036010">
    <property type="entry name" value="2Fe-2S_ferredoxin-like_sf"/>
</dbReference>
<evidence type="ECO:0000256" key="3">
    <source>
        <dbReference type="ARBA" id="ARBA00022723"/>
    </source>
</evidence>
<protein>
    <submittedName>
        <fullName evidence="8">2Fe-2S iron-sulfur cluster binding domain-containing protein</fullName>
    </submittedName>
</protein>
<dbReference type="GO" id="GO:0009055">
    <property type="term" value="F:electron transfer activity"/>
    <property type="evidence" value="ECO:0007669"/>
    <property type="project" value="TreeGrafter"/>
</dbReference>
<evidence type="ECO:0000256" key="4">
    <source>
        <dbReference type="ARBA" id="ARBA00023004"/>
    </source>
</evidence>
<dbReference type="Pfam" id="PF00111">
    <property type="entry name" value="Fer2"/>
    <property type="match status" value="1"/>
</dbReference>
<dbReference type="EMBL" id="JAERWK010000001">
    <property type="protein sequence ID" value="MBM9465713.1"/>
    <property type="molecule type" value="Genomic_DNA"/>
</dbReference>
<dbReference type="PROSITE" id="PS00814">
    <property type="entry name" value="ADX"/>
    <property type="match status" value="1"/>
</dbReference>
<organism evidence="8 9">
    <name type="scientific">Nakamurella leprariae</name>
    <dbReference type="NCBI Taxonomy" id="2803911"/>
    <lineage>
        <taxon>Bacteria</taxon>
        <taxon>Bacillati</taxon>
        <taxon>Actinomycetota</taxon>
        <taxon>Actinomycetes</taxon>
        <taxon>Nakamurellales</taxon>
        <taxon>Nakamurellaceae</taxon>
        <taxon>Nakamurella</taxon>
    </lineage>
</organism>
<dbReference type="InterPro" id="IPR018298">
    <property type="entry name" value="Adrenodoxin_Fe-S_BS"/>
</dbReference>
<dbReference type="GO" id="GO:0051537">
    <property type="term" value="F:2 iron, 2 sulfur cluster binding"/>
    <property type="evidence" value="ECO:0007669"/>
    <property type="project" value="UniProtKB-KW"/>
</dbReference>
<dbReference type="Gene3D" id="3.10.20.30">
    <property type="match status" value="1"/>
</dbReference>
<dbReference type="GO" id="GO:0140647">
    <property type="term" value="P:P450-containing electron transport chain"/>
    <property type="evidence" value="ECO:0007669"/>
    <property type="project" value="InterPro"/>
</dbReference>
<dbReference type="InterPro" id="IPR001055">
    <property type="entry name" value="Adrenodoxin-like"/>
</dbReference>
<evidence type="ECO:0000256" key="5">
    <source>
        <dbReference type="ARBA" id="ARBA00023014"/>
    </source>
</evidence>
<dbReference type="InterPro" id="IPR012675">
    <property type="entry name" value="Beta-grasp_dom_sf"/>
</dbReference>
<accession>A0A939BUN7</accession>
<comment type="similarity">
    <text evidence="1">Belongs to the adrenodoxin/putidaredoxin family.</text>
</comment>
<comment type="caution">
    <text evidence="8">The sequence shown here is derived from an EMBL/GenBank/DDBJ whole genome shotgun (WGS) entry which is preliminary data.</text>
</comment>
<dbReference type="CDD" id="cd00207">
    <property type="entry name" value="fer2"/>
    <property type="match status" value="1"/>
</dbReference>
<reference evidence="8" key="1">
    <citation type="submission" date="2021-01" db="EMBL/GenBank/DDBJ databases">
        <title>YIM 132084 draft genome.</title>
        <authorList>
            <person name="An D."/>
        </authorList>
    </citation>
    <scope>NUCLEOTIDE SEQUENCE</scope>
    <source>
        <strain evidence="8">YIM 132084</strain>
    </source>
</reference>